<dbReference type="Proteomes" id="UP000663853">
    <property type="component" value="Unassembled WGS sequence"/>
</dbReference>
<dbReference type="Pfam" id="PF00646">
    <property type="entry name" value="F-box"/>
    <property type="match status" value="1"/>
</dbReference>
<dbReference type="SMART" id="SM00256">
    <property type="entry name" value="FBOX"/>
    <property type="match status" value="1"/>
</dbReference>
<dbReference type="InterPro" id="IPR036047">
    <property type="entry name" value="F-box-like_dom_sf"/>
</dbReference>
<feature type="domain" description="F-box" evidence="1">
    <location>
        <begin position="1"/>
        <end position="47"/>
    </location>
</feature>
<proteinExistence type="predicted"/>
<dbReference type="InterPro" id="IPR001810">
    <property type="entry name" value="F-box_dom"/>
</dbReference>
<organism evidence="2 3">
    <name type="scientific">Rhizoctonia solani</name>
    <dbReference type="NCBI Taxonomy" id="456999"/>
    <lineage>
        <taxon>Eukaryota</taxon>
        <taxon>Fungi</taxon>
        <taxon>Dikarya</taxon>
        <taxon>Basidiomycota</taxon>
        <taxon>Agaricomycotina</taxon>
        <taxon>Agaricomycetes</taxon>
        <taxon>Cantharellales</taxon>
        <taxon>Ceratobasidiaceae</taxon>
        <taxon>Rhizoctonia</taxon>
    </lineage>
</organism>
<dbReference type="SUPFAM" id="SSF81383">
    <property type="entry name" value="F-box domain"/>
    <property type="match status" value="1"/>
</dbReference>
<evidence type="ECO:0000313" key="3">
    <source>
        <dbReference type="Proteomes" id="UP000663853"/>
    </source>
</evidence>
<dbReference type="AlphaFoldDB" id="A0A8H3GHL3"/>
<accession>A0A8H3GHL3</accession>
<reference evidence="2" key="1">
    <citation type="submission" date="2021-01" db="EMBL/GenBank/DDBJ databases">
        <authorList>
            <person name="Kaushik A."/>
        </authorList>
    </citation>
    <scope>NUCLEOTIDE SEQUENCE</scope>
    <source>
        <strain evidence="2">AG6-10EEA</strain>
    </source>
</reference>
<protein>
    <recommendedName>
        <fullName evidence="1">F-box domain-containing protein</fullName>
    </recommendedName>
</protein>
<comment type="caution">
    <text evidence="2">The sequence shown here is derived from an EMBL/GenBank/DDBJ whole genome shotgun (WGS) entry which is preliminary data.</text>
</comment>
<dbReference type="PROSITE" id="PS50181">
    <property type="entry name" value="FBOX"/>
    <property type="match status" value="1"/>
</dbReference>
<dbReference type="EMBL" id="CAJMXA010001051">
    <property type="protein sequence ID" value="CAE6450053.1"/>
    <property type="molecule type" value="Genomic_DNA"/>
</dbReference>
<sequence length="543" mass="60365">MDMLTLLPTESIVHILQLLPPVDIRTCKLVSRQLLATIQESPELQFLLALDFLGFVPPLNPLDTLSLGDKIRILQEKRAVSDNGIRDVGMRTAKFESIGPLSANIRYSRGVLAVGKPSIDVTRQLQLYQLDSSNKRTEYSSVILQDMGVAAHDFRFDPDLDLLVLLERVTALADTNTDLELRFHLRSLSTGLTHPLASIPALISTFKFTTTYNETGFQIVGNLLAILCSTNSRLDTSSPRMCVWDWTTGELITSTDVPGMDFAFISEDTFLIPVNRRKWAGYDTIGSLLVYSIANIHPGGRARQIASLHLPPTTAGPCHSQCHFIATPPPAAPIAINGHPRITTPKRIYEIGPNSHYLCLRIKAFNIENIQNDMANGLLFIRSSNIHQVLSKMTSQSHSPTHISWEDWGRGASWINTQRLHYSSNCIFGHRAALLSFDRENKGWRAFVCDLRANMRGPTTDGLPGGGLEGLRPSDVYLHAIFNNPELGVCGPAVSTSFLVSEGEDWNEHTDSVPPELAIDDEHVITYDERRLRASPELHIYDV</sequence>
<gene>
    <name evidence="2" type="ORF">RDB_LOCUS48752</name>
</gene>
<evidence type="ECO:0000259" key="1">
    <source>
        <dbReference type="PROSITE" id="PS50181"/>
    </source>
</evidence>
<evidence type="ECO:0000313" key="2">
    <source>
        <dbReference type="EMBL" id="CAE6450053.1"/>
    </source>
</evidence>
<name>A0A8H3GHL3_9AGAM</name>